<name>A0ABS3SRG9_9FLAO</name>
<reference evidence="2 3" key="1">
    <citation type="submission" date="2021-03" db="EMBL/GenBank/DDBJ databases">
        <title>Gelidibacter sp. nov., isolated from costal sediment.</title>
        <authorList>
            <person name="Lun K.-Y."/>
        </authorList>
    </citation>
    <scope>NUCLEOTIDE SEQUENCE [LARGE SCALE GENOMIC DNA]</scope>
    <source>
        <strain evidence="2 3">DF109</strain>
    </source>
</reference>
<protein>
    <recommendedName>
        <fullName evidence="4">Two component regulator with propeller domain</fullName>
    </recommendedName>
</protein>
<dbReference type="SUPFAM" id="SSF63829">
    <property type="entry name" value="Calcium-dependent phosphotriesterase"/>
    <property type="match status" value="2"/>
</dbReference>
<gene>
    <name evidence="2" type="ORF">J4051_08475</name>
</gene>
<proteinExistence type="predicted"/>
<evidence type="ECO:0000256" key="1">
    <source>
        <dbReference type="ARBA" id="ARBA00022553"/>
    </source>
</evidence>
<accession>A0ABS3SRG9</accession>
<dbReference type="PROSITE" id="PS51257">
    <property type="entry name" value="PROKAR_LIPOPROTEIN"/>
    <property type="match status" value="1"/>
</dbReference>
<keyword evidence="3" id="KW-1185">Reference proteome</keyword>
<sequence>MKNLNLNYSAIKTIGLSILISVFFTSCDGQVKKNTALLKIAPEQLKVHEDNIVLRAETLPEFLSNPNEQDYQGNQISGVVRTVFQDKNGNLWFGTQNGLCRYNSQGLDYFDITDKDGKSITVYVIVEDKSGAIWIGYGGGIAKYDGAYFTNYYEKDILIKSGLWSMVADKNGLLWIGTTQGVYTFNGEVFTHFEIPEGKADPTRGVSTSRMVHSIMEDSTGRMWFGTNGGAYIYDGTVLTNISEKDGLRSNFVNSIIEDRDGNFYISTAHSGLFFYNGDTLTNITDAILGADTGIETLLEDQKGTIWFGSKGRGLYSYDGKDFTTYQIEESTTGPATFQIYEDQQERLWFVGFGGAYRYENGNFVNITRNGPW</sequence>
<dbReference type="PANTHER" id="PTHR43547:SF2">
    <property type="entry name" value="HYBRID SIGNAL TRANSDUCTION HISTIDINE KINASE C"/>
    <property type="match status" value="1"/>
</dbReference>
<dbReference type="Pfam" id="PF07494">
    <property type="entry name" value="Reg_prop"/>
    <property type="match status" value="3"/>
</dbReference>
<evidence type="ECO:0000313" key="2">
    <source>
        <dbReference type="EMBL" id="MBO3098298.1"/>
    </source>
</evidence>
<dbReference type="InterPro" id="IPR015943">
    <property type="entry name" value="WD40/YVTN_repeat-like_dom_sf"/>
</dbReference>
<dbReference type="InterPro" id="IPR011110">
    <property type="entry name" value="Reg_prop"/>
</dbReference>
<dbReference type="Proteomes" id="UP000681315">
    <property type="component" value="Unassembled WGS sequence"/>
</dbReference>
<evidence type="ECO:0000313" key="3">
    <source>
        <dbReference type="Proteomes" id="UP000681315"/>
    </source>
</evidence>
<organism evidence="2 3">
    <name type="scientific">Gelidibacter pelagius</name>
    <dbReference type="NCBI Taxonomy" id="2819985"/>
    <lineage>
        <taxon>Bacteria</taxon>
        <taxon>Pseudomonadati</taxon>
        <taxon>Bacteroidota</taxon>
        <taxon>Flavobacteriia</taxon>
        <taxon>Flavobacteriales</taxon>
        <taxon>Flavobacteriaceae</taxon>
        <taxon>Gelidibacter</taxon>
    </lineage>
</organism>
<keyword evidence="1" id="KW-0597">Phosphoprotein</keyword>
<dbReference type="RefSeq" id="WP_208233441.1">
    <property type="nucleotide sequence ID" value="NZ_JAGEVG010000008.1"/>
</dbReference>
<dbReference type="Gene3D" id="2.130.10.10">
    <property type="entry name" value="YVTN repeat-like/Quinoprotein amine dehydrogenase"/>
    <property type="match status" value="4"/>
</dbReference>
<dbReference type="EMBL" id="JAGEVG010000008">
    <property type="protein sequence ID" value="MBO3098298.1"/>
    <property type="molecule type" value="Genomic_DNA"/>
</dbReference>
<comment type="caution">
    <text evidence="2">The sequence shown here is derived from an EMBL/GenBank/DDBJ whole genome shotgun (WGS) entry which is preliminary data.</text>
</comment>
<dbReference type="PANTHER" id="PTHR43547">
    <property type="entry name" value="TWO-COMPONENT HISTIDINE KINASE"/>
    <property type="match status" value="1"/>
</dbReference>
<evidence type="ECO:0008006" key="4">
    <source>
        <dbReference type="Google" id="ProtNLM"/>
    </source>
</evidence>